<proteinExistence type="predicted"/>
<sequence length="225" mass="24310">MNEIDRLRYLQAMGVDGYVSRGQLAGALPTQRLVLVPARGTGAEHPEPESPTARPAHMPRLDVVGKQSSSPAVVDRQARRQSDAPTVRFSLAAVFSGGIAWVESLGDRPLAREQVQLIQGMARAVHGSVDAPTVAQFDWPIHNNPQLDQGETAARAGVQAFLLRHIEEQKCRGLVILGEEASAYVDAGGLGDLARVSTLSTLQMIEQPASKRQVWSDLQPLVLRA</sequence>
<reference evidence="1 2" key="1">
    <citation type="submission" date="2019-03" db="EMBL/GenBank/DDBJ databases">
        <title>Seongchinamella monodicae gen. nov., sp. nov., a novel member of the Gammaproteobacteria isolated from a tidal mudflat of beach.</title>
        <authorList>
            <person name="Yang H.G."/>
            <person name="Kang J.W."/>
            <person name="Lee S.D."/>
        </authorList>
    </citation>
    <scope>NUCLEOTIDE SEQUENCE [LARGE SCALE GENOMIC DNA]</scope>
    <source>
        <strain evidence="1 2">GH4-78</strain>
    </source>
</reference>
<gene>
    <name evidence="1" type="ORF">E2F43_17710</name>
</gene>
<protein>
    <submittedName>
        <fullName evidence="1">Uncharacterized protein</fullName>
    </submittedName>
</protein>
<accession>A0A4R5LPK1</accession>
<keyword evidence="2" id="KW-1185">Reference proteome</keyword>
<dbReference type="OrthoDB" id="7061897at2"/>
<comment type="caution">
    <text evidence="1">The sequence shown here is derived from an EMBL/GenBank/DDBJ whole genome shotgun (WGS) entry which is preliminary data.</text>
</comment>
<dbReference type="EMBL" id="SMSE01000004">
    <property type="protein sequence ID" value="TDG12181.1"/>
    <property type="molecule type" value="Genomic_DNA"/>
</dbReference>
<dbReference type="Proteomes" id="UP000295554">
    <property type="component" value="Unassembled WGS sequence"/>
</dbReference>
<evidence type="ECO:0000313" key="1">
    <source>
        <dbReference type="EMBL" id="TDG12181.1"/>
    </source>
</evidence>
<dbReference type="RefSeq" id="WP_133215152.1">
    <property type="nucleotide sequence ID" value="NZ_SMSE01000004.1"/>
</dbReference>
<evidence type="ECO:0000313" key="2">
    <source>
        <dbReference type="Proteomes" id="UP000295554"/>
    </source>
</evidence>
<organism evidence="1 2">
    <name type="scientific">Seongchinamella unica</name>
    <dbReference type="NCBI Taxonomy" id="2547392"/>
    <lineage>
        <taxon>Bacteria</taxon>
        <taxon>Pseudomonadati</taxon>
        <taxon>Pseudomonadota</taxon>
        <taxon>Gammaproteobacteria</taxon>
        <taxon>Cellvibrionales</taxon>
        <taxon>Halieaceae</taxon>
        <taxon>Seongchinamella</taxon>
    </lineage>
</organism>
<dbReference type="AlphaFoldDB" id="A0A4R5LPK1"/>
<name>A0A4R5LPK1_9GAMM</name>